<dbReference type="AlphaFoldDB" id="A0A4R6TSW9"/>
<dbReference type="PANTHER" id="PTHR33777:SF1">
    <property type="entry name" value="UPF0045 PROTEIN ECM15"/>
    <property type="match status" value="1"/>
</dbReference>
<dbReference type="EMBL" id="SNYJ01000016">
    <property type="protein sequence ID" value="TDQ36740.1"/>
    <property type="molecule type" value="Genomic_DNA"/>
</dbReference>
<sequence>MSNVNLGFQVLPKVSGDLKSYEVVDRAIEVVANSGVSYEVGPMETVMEGDLNELLEIVKKAQDACIAAGASEVMTHVKIHYRPDGGVTIDEKIGKYRD</sequence>
<comment type="caution">
    <text evidence="3">The sequence shown here is derived from an EMBL/GenBank/DDBJ whole genome shotgun (WGS) entry which is preliminary data.</text>
</comment>
<dbReference type="Gene3D" id="3.30.70.930">
    <property type="match status" value="1"/>
</dbReference>
<evidence type="ECO:0000256" key="1">
    <source>
        <dbReference type="ARBA" id="ARBA00010272"/>
    </source>
</evidence>
<protein>
    <submittedName>
        <fullName evidence="3">Uncharacterized protein (TIGR00106 family)</fullName>
    </submittedName>
</protein>
<dbReference type="OrthoDB" id="5886358at2"/>
<dbReference type="RefSeq" id="WP_133581532.1">
    <property type="nucleotide sequence ID" value="NZ_SNYJ01000016.1"/>
</dbReference>
<name>A0A4R6TSW9_9BACI</name>
<comment type="similarity">
    <text evidence="1">Belongs to the UPF0045 family.</text>
</comment>
<organism evidence="3 4">
    <name type="scientific">Aureibacillus halotolerans</name>
    <dbReference type="NCBI Taxonomy" id="1508390"/>
    <lineage>
        <taxon>Bacteria</taxon>
        <taxon>Bacillati</taxon>
        <taxon>Bacillota</taxon>
        <taxon>Bacilli</taxon>
        <taxon>Bacillales</taxon>
        <taxon>Bacillaceae</taxon>
        <taxon>Aureibacillus</taxon>
    </lineage>
</organism>
<evidence type="ECO:0000259" key="2">
    <source>
        <dbReference type="Pfam" id="PF01910"/>
    </source>
</evidence>
<accession>A0A4R6TSW9</accession>
<reference evidence="3 4" key="1">
    <citation type="submission" date="2019-03" db="EMBL/GenBank/DDBJ databases">
        <title>Genomic Encyclopedia of Type Strains, Phase IV (KMG-IV): sequencing the most valuable type-strain genomes for metagenomic binning, comparative biology and taxonomic classification.</title>
        <authorList>
            <person name="Goeker M."/>
        </authorList>
    </citation>
    <scope>NUCLEOTIDE SEQUENCE [LARGE SCALE GENOMIC DNA]</scope>
    <source>
        <strain evidence="3 4">DSM 28697</strain>
    </source>
</reference>
<gene>
    <name evidence="3" type="ORF">EV213_11639</name>
</gene>
<evidence type="ECO:0000313" key="4">
    <source>
        <dbReference type="Proteomes" id="UP000295632"/>
    </source>
</evidence>
<dbReference type="InterPro" id="IPR051614">
    <property type="entry name" value="UPF0045_domain"/>
</dbReference>
<dbReference type="GO" id="GO:0005829">
    <property type="term" value="C:cytosol"/>
    <property type="evidence" value="ECO:0007669"/>
    <property type="project" value="TreeGrafter"/>
</dbReference>
<feature type="domain" description="Thiamine-binding protein" evidence="2">
    <location>
        <begin position="8"/>
        <end position="96"/>
    </location>
</feature>
<dbReference type="PANTHER" id="PTHR33777">
    <property type="entry name" value="UPF0045 PROTEIN ECM15"/>
    <property type="match status" value="1"/>
</dbReference>
<proteinExistence type="inferred from homology"/>
<dbReference type="Pfam" id="PF01910">
    <property type="entry name" value="Thiamine_BP"/>
    <property type="match status" value="1"/>
</dbReference>
<keyword evidence="4" id="KW-1185">Reference proteome</keyword>
<dbReference type="SUPFAM" id="SSF89957">
    <property type="entry name" value="MTH1187/YkoF-like"/>
    <property type="match status" value="1"/>
</dbReference>
<dbReference type="InterPro" id="IPR002767">
    <property type="entry name" value="Thiamine_BP"/>
</dbReference>
<evidence type="ECO:0000313" key="3">
    <source>
        <dbReference type="EMBL" id="TDQ36740.1"/>
    </source>
</evidence>
<dbReference type="Proteomes" id="UP000295632">
    <property type="component" value="Unassembled WGS sequence"/>
</dbReference>
<dbReference type="InterPro" id="IPR029756">
    <property type="entry name" value="MTH1187/YkoF-like"/>
</dbReference>